<sequence length="133" mass="14296">MVQGQLDADVHQEEGDRGDGGHPVDALRDDPLAGVEDHPVLGDQTPDDRAGEADEREDTGTEVEELLEPGAAEQHYQGYEKQNSGGRNPVGRPARPGERTVTTTRVHGGNSERFGKAVPLPHSKWLHTGGYGV</sequence>
<feature type="compositionally biased region" description="Acidic residues" evidence="1">
    <location>
        <begin position="54"/>
        <end position="67"/>
    </location>
</feature>
<name>A0ABP6UZV5_9ACTN</name>
<evidence type="ECO:0000313" key="2">
    <source>
        <dbReference type="EMBL" id="GAA3526051.1"/>
    </source>
</evidence>
<comment type="caution">
    <text evidence="2">The sequence shown here is derived from an EMBL/GenBank/DDBJ whole genome shotgun (WGS) entry which is preliminary data.</text>
</comment>
<gene>
    <name evidence="2" type="ORF">GCM10022295_05140</name>
</gene>
<reference evidence="3" key="1">
    <citation type="journal article" date="2019" name="Int. J. Syst. Evol. Microbiol.">
        <title>The Global Catalogue of Microorganisms (GCM) 10K type strain sequencing project: providing services to taxonomists for standard genome sequencing and annotation.</title>
        <authorList>
            <consortium name="The Broad Institute Genomics Platform"/>
            <consortium name="The Broad Institute Genome Sequencing Center for Infectious Disease"/>
            <person name="Wu L."/>
            <person name="Ma J."/>
        </authorList>
    </citation>
    <scope>NUCLEOTIDE SEQUENCE [LARGE SCALE GENOMIC DNA]</scope>
    <source>
        <strain evidence="3">JCM 17656</strain>
    </source>
</reference>
<evidence type="ECO:0000313" key="3">
    <source>
        <dbReference type="Proteomes" id="UP001500707"/>
    </source>
</evidence>
<feature type="region of interest" description="Disordered" evidence="1">
    <location>
        <begin position="1"/>
        <end position="116"/>
    </location>
</feature>
<proteinExistence type="predicted"/>
<accession>A0ABP6UZV5</accession>
<organism evidence="2 3">
    <name type="scientific">Streptomyces osmaniensis</name>
    <dbReference type="NCBI Taxonomy" id="593134"/>
    <lineage>
        <taxon>Bacteria</taxon>
        <taxon>Bacillati</taxon>
        <taxon>Actinomycetota</taxon>
        <taxon>Actinomycetes</taxon>
        <taxon>Kitasatosporales</taxon>
        <taxon>Streptomycetaceae</taxon>
        <taxon>Streptomyces</taxon>
    </lineage>
</organism>
<protein>
    <submittedName>
        <fullName evidence="2">Uncharacterized protein</fullName>
    </submittedName>
</protein>
<dbReference type="EMBL" id="BAABCE010000001">
    <property type="protein sequence ID" value="GAA3526051.1"/>
    <property type="molecule type" value="Genomic_DNA"/>
</dbReference>
<evidence type="ECO:0000256" key="1">
    <source>
        <dbReference type="SAM" id="MobiDB-lite"/>
    </source>
</evidence>
<dbReference type="Proteomes" id="UP001500707">
    <property type="component" value="Unassembled WGS sequence"/>
</dbReference>
<keyword evidence="3" id="KW-1185">Reference proteome</keyword>
<feature type="compositionally biased region" description="Basic and acidic residues" evidence="1">
    <location>
        <begin position="8"/>
        <end position="53"/>
    </location>
</feature>